<reference evidence="2" key="1">
    <citation type="submission" date="2023-10" db="EMBL/GenBank/DDBJ databases">
        <authorList>
            <person name="Chen Y."/>
            <person name="Shah S."/>
            <person name="Dougan E. K."/>
            <person name="Thang M."/>
            <person name="Chan C."/>
        </authorList>
    </citation>
    <scope>NUCLEOTIDE SEQUENCE [LARGE SCALE GENOMIC DNA]</scope>
</reference>
<feature type="compositionally biased region" description="Gly residues" evidence="1">
    <location>
        <begin position="174"/>
        <end position="202"/>
    </location>
</feature>
<evidence type="ECO:0000313" key="2">
    <source>
        <dbReference type="EMBL" id="CAK0820999.1"/>
    </source>
</evidence>
<evidence type="ECO:0000256" key="1">
    <source>
        <dbReference type="SAM" id="MobiDB-lite"/>
    </source>
</evidence>
<comment type="caution">
    <text evidence="2">The sequence shown here is derived from an EMBL/GenBank/DDBJ whole genome shotgun (WGS) entry which is preliminary data.</text>
</comment>
<feature type="region of interest" description="Disordered" evidence="1">
    <location>
        <begin position="306"/>
        <end position="327"/>
    </location>
</feature>
<protein>
    <recommendedName>
        <fullName evidence="4">Endonuclease/exonuclease/phosphatase domain-containing protein</fullName>
    </recommendedName>
</protein>
<proteinExistence type="predicted"/>
<feature type="compositionally biased region" description="Basic and acidic residues" evidence="1">
    <location>
        <begin position="251"/>
        <end position="262"/>
    </location>
</feature>
<feature type="compositionally biased region" description="Low complexity" evidence="1">
    <location>
        <begin position="221"/>
        <end position="243"/>
    </location>
</feature>
<dbReference type="EMBL" id="CAUYUJ010007502">
    <property type="protein sequence ID" value="CAK0820999.1"/>
    <property type="molecule type" value="Genomic_DNA"/>
</dbReference>
<feature type="region of interest" description="Disordered" evidence="1">
    <location>
        <begin position="1"/>
        <end position="25"/>
    </location>
</feature>
<keyword evidence="3" id="KW-1185">Reference proteome</keyword>
<dbReference type="Proteomes" id="UP001189429">
    <property type="component" value="Unassembled WGS sequence"/>
</dbReference>
<dbReference type="SUPFAM" id="SSF56219">
    <property type="entry name" value="DNase I-like"/>
    <property type="match status" value="1"/>
</dbReference>
<sequence length="1016" mass="105058">MPKHIHGHLKPSRRACSRTHATGSLELHAPHVEELEAQAAGLREAERAARPLDRRLQSAMDTVRNRDAAAQKAQEAAQAARAAAEAARLAAEEADAHAAQAIADQHAAQQTLQAVQAEAAAARDAAGTTAAAAGLDGAFAALAAACAALQAPGQAAGAGALVQQLRGALLAPGGAGHAGPAGGAGAAAGPGGGSGHPGGGAAGAPADAGMPAAAGPPPPCDARAAAAPGGSRRRAASVGARSRWSSPLRGSSEDGDRSRSTDRGGSPEPRVPLFAQPAQLAPGQRTLPLRRCARLAAAARGYLAVPDGATSAQPPPDAPQQPARAGERWCGAPGRANCELRMRRGAACAAAAIPGARAAEPMEGRQGWRGAAPGAALPAAPQATHPLLHASGRGQPRRPGGARPRAGWLGQCATRPEPMASLAGCHLGRHPHLAVHFGLGQARWRGWPWRGVRVGEASLPGPEGLAATVVVANVTRWSASWRGLLAADPAVVCAQEARIPSAEAEAAAAAARARGLTLHPGQEQEGEHLLAAAHAPAKCQARAEPMLGLSGRHPGRLQHVAVHFGFGRAVHFLNCYGYAGGQSDRERNVNLLIEAAGWLQGLGQAPAFLVGDLNFRIGDSGFEGVLGMAGWRDLLAAAGPTCLPSSGEPSRIDYVLANPQALGLVQRVGLRWDLGIATHAALLVELRAEAPERALLRRPVAPLDGAAQAGWSPAAARSATASVLAGFEGAFRGALSTHDMDAAWATLSQAMRAWLATRMGLGTVPERPHAAAAWEAERLATTGGGGEAADAAADAALLRLRRLRGLRHAQGRSLAANAREVAAATLAALRAADAGQPDWSAALAGLSVDEVLPDGVLEQAEAAWRSARASARSRRQDAWRDWVKASVSDEQGRLYRWIRGGGTLEAELVPDPAVDPAASVEVAGRRCWLLALQGGPAARLRFFEGPWRQLWQGRSPPQLGEDWLQELDGLPAFPDREPWTADLVAEILRRMPRRKKAGLDGWSVKELRLLPRELHG</sequence>
<gene>
    <name evidence="2" type="ORF">PCOR1329_LOCUS22445</name>
</gene>
<evidence type="ECO:0000313" key="3">
    <source>
        <dbReference type="Proteomes" id="UP001189429"/>
    </source>
</evidence>
<feature type="region of interest" description="Disordered" evidence="1">
    <location>
        <begin position="174"/>
        <end position="274"/>
    </location>
</feature>
<evidence type="ECO:0008006" key="4">
    <source>
        <dbReference type="Google" id="ProtNLM"/>
    </source>
</evidence>
<dbReference type="InterPro" id="IPR036691">
    <property type="entry name" value="Endo/exonu/phosph_ase_sf"/>
</dbReference>
<accession>A0ABN9RP90</accession>
<feature type="compositionally biased region" description="Basic residues" evidence="1">
    <location>
        <begin position="1"/>
        <end position="17"/>
    </location>
</feature>
<name>A0ABN9RP90_9DINO</name>
<feature type="compositionally biased region" description="Low complexity" evidence="1">
    <location>
        <begin position="203"/>
        <end position="213"/>
    </location>
</feature>
<dbReference type="Gene3D" id="3.60.10.10">
    <property type="entry name" value="Endonuclease/exonuclease/phosphatase"/>
    <property type="match status" value="1"/>
</dbReference>
<organism evidence="2 3">
    <name type="scientific">Prorocentrum cordatum</name>
    <dbReference type="NCBI Taxonomy" id="2364126"/>
    <lineage>
        <taxon>Eukaryota</taxon>
        <taxon>Sar</taxon>
        <taxon>Alveolata</taxon>
        <taxon>Dinophyceae</taxon>
        <taxon>Prorocentrales</taxon>
        <taxon>Prorocentraceae</taxon>
        <taxon>Prorocentrum</taxon>
    </lineage>
</organism>